<feature type="domain" description="Zinc finger CGNR" evidence="1">
    <location>
        <begin position="144"/>
        <end position="182"/>
    </location>
</feature>
<organism evidence="2 3">
    <name type="scientific">Actinoplanes sandaracinus</name>
    <dbReference type="NCBI Taxonomy" id="3045177"/>
    <lineage>
        <taxon>Bacteria</taxon>
        <taxon>Bacillati</taxon>
        <taxon>Actinomycetota</taxon>
        <taxon>Actinomycetes</taxon>
        <taxon>Micromonosporales</taxon>
        <taxon>Micromonosporaceae</taxon>
        <taxon>Actinoplanes</taxon>
    </lineage>
</organism>
<accession>A0ABT6WPM3</accession>
<dbReference type="InterPro" id="IPR023286">
    <property type="entry name" value="ABATE_dom_sf"/>
</dbReference>
<dbReference type="PANTHER" id="PTHR35525:SF3">
    <property type="entry name" value="BLL6575 PROTEIN"/>
    <property type="match status" value="1"/>
</dbReference>
<name>A0ABT6WPM3_9ACTN</name>
<comment type="caution">
    <text evidence="2">The sequence shown here is derived from an EMBL/GenBank/DDBJ whole genome shotgun (WGS) entry which is preliminary data.</text>
</comment>
<dbReference type="RefSeq" id="WP_282762663.1">
    <property type="nucleotide sequence ID" value="NZ_JASCTH010000016.1"/>
</dbReference>
<dbReference type="InterPro" id="IPR010852">
    <property type="entry name" value="ABATE"/>
</dbReference>
<dbReference type="PANTHER" id="PTHR35525">
    <property type="entry name" value="BLL6575 PROTEIN"/>
    <property type="match status" value="1"/>
</dbReference>
<reference evidence="2 3" key="1">
    <citation type="submission" date="2023-05" db="EMBL/GenBank/DDBJ databases">
        <title>Actinoplanes sp. NEAU-A12 genome sequencing.</title>
        <authorList>
            <person name="Wang Z.-S."/>
        </authorList>
    </citation>
    <scope>NUCLEOTIDE SEQUENCE [LARGE SCALE GENOMIC DNA]</scope>
    <source>
        <strain evidence="2 3">NEAU-A12</strain>
    </source>
</reference>
<evidence type="ECO:0000259" key="1">
    <source>
        <dbReference type="Pfam" id="PF11706"/>
    </source>
</evidence>
<dbReference type="Pfam" id="PF07336">
    <property type="entry name" value="ABATE"/>
    <property type="match status" value="1"/>
</dbReference>
<evidence type="ECO:0000313" key="2">
    <source>
        <dbReference type="EMBL" id="MDI6101679.1"/>
    </source>
</evidence>
<proteinExistence type="predicted"/>
<dbReference type="InterPro" id="IPR021005">
    <property type="entry name" value="Znf_CGNR"/>
</dbReference>
<evidence type="ECO:0000313" key="3">
    <source>
        <dbReference type="Proteomes" id="UP001241758"/>
    </source>
</evidence>
<protein>
    <submittedName>
        <fullName evidence="2">CGNR zinc finger domain-containing protein</fullName>
    </submittedName>
</protein>
<dbReference type="Pfam" id="PF11706">
    <property type="entry name" value="zf-CGNR"/>
    <property type="match status" value="1"/>
</dbReference>
<sequence length="187" mass="20076">MTTPVLGEPIAIEFANTLHAVRGKIRDGLSTSEGLTGWMRAMGERLPFALPAAAVDDAVLGQARELRNAIRAIADALANNREPTAADMATLNAVAGQAPRWRELRWAPQPHTVDRSAGPPAAAVLSALADEAIALFAGEARQELRACHGPGCVLHFVRDTPRREWCSPGCGNRARAARHYARTKRTS</sequence>
<dbReference type="Gene3D" id="1.10.3300.10">
    <property type="entry name" value="Jann2411-like domain"/>
    <property type="match status" value="1"/>
</dbReference>
<keyword evidence="3" id="KW-1185">Reference proteome</keyword>
<dbReference type="SUPFAM" id="SSF160904">
    <property type="entry name" value="Jann2411-like"/>
    <property type="match status" value="1"/>
</dbReference>
<gene>
    <name evidence="2" type="ORF">QLQ12_23945</name>
</gene>
<dbReference type="Proteomes" id="UP001241758">
    <property type="component" value="Unassembled WGS sequence"/>
</dbReference>
<dbReference type="EMBL" id="JASCTH010000016">
    <property type="protein sequence ID" value="MDI6101679.1"/>
    <property type="molecule type" value="Genomic_DNA"/>
</dbReference>